<evidence type="ECO:0000256" key="1">
    <source>
        <dbReference type="ARBA" id="ARBA00011063"/>
    </source>
</evidence>
<dbReference type="InterPro" id="IPR023485">
    <property type="entry name" value="Ptyr_pPase"/>
</dbReference>
<comment type="caution">
    <text evidence="7">The sequence shown here is derived from an EMBL/GenBank/DDBJ whole genome shotgun (WGS) entry which is preliminary data.</text>
</comment>
<feature type="active site" description="Proton donor" evidence="5">
    <location>
        <position position="128"/>
    </location>
</feature>
<dbReference type="PRINTS" id="PR00719">
    <property type="entry name" value="LMWPTPASE"/>
</dbReference>
<evidence type="ECO:0000256" key="5">
    <source>
        <dbReference type="PIRSR" id="PIRSR617867-1"/>
    </source>
</evidence>
<dbReference type="Pfam" id="PF01451">
    <property type="entry name" value="LMWPc"/>
    <property type="match status" value="1"/>
</dbReference>
<evidence type="ECO:0000256" key="3">
    <source>
        <dbReference type="ARBA" id="ARBA00022801"/>
    </source>
</evidence>
<organism evidence="7 8">
    <name type="scientific">Paraconexibacter algicola</name>
    <dbReference type="NCBI Taxonomy" id="2133960"/>
    <lineage>
        <taxon>Bacteria</taxon>
        <taxon>Bacillati</taxon>
        <taxon>Actinomycetota</taxon>
        <taxon>Thermoleophilia</taxon>
        <taxon>Solirubrobacterales</taxon>
        <taxon>Paraconexibacteraceae</taxon>
        <taxon>Paraconexibacter</taxon>
    </lineage>
</organism>
<dbReference type="InterPro" id="IPR050438">
    <property type="entry name" value="LMW_PTPase"/>
</dbReference>
<dbReference type="GO" id="GO:0004725">
    <property type="term" value="F:protein tyrosine phosphatase activity"/>
    <property type="evidence" value="ECO:0007669"/>
    <property type="project" value="UniProtKB-EC"/>
</dbReference>
<dbReference type="EMBL" id="PYYB01000001">
    <property type="protein sequence ID" value="PTL60673.1"/>
    <property type="molecule type" value="Genomic_DNA"/>
</dbReference>
<feature type="active site" description="Nucleophile" evidence="5">
    <location>
        <position position="7"/>
    </location>
</feature>
<reference evidence="7 8" key="1">
    <citation type="submission" date="2018-03" db="EMBL/GenBank/DDBJ databases">
        <title>Aquarubrobacter algicola gen. nov., sp. nov., a novel actinobacterium isolated from shallow eutrophic lake during the end of cyanobacterial harmful algal blooms.</title>
        <authorList>
            <person name="Chun S.J."/>
        </authorList>
    </citation>
    <scope>NUCLEOTIDE SEQUENCE [LARGE SCALE GENOMIC DNA]</scope>
    <source>
        <strain evidence="7 8">Seoho-28</strain>
    </source>
</reference>
<dbReference type="CDD" id="cd16343">
    <property type="entry name" value="LMWPTP"/>
    <property type="match status" value="1"/>
</dbReference>
<protein>
    <recommendedName>
        <fullName evidence="2">protein-tyrosine-phosphatase</fullName>
        <ecNumber evidence="2">3.1.3.48</ecNumber>
    </recommendedName>
</protein>
<evidence type="ECO:0000256" key="2">
    <source>
        <dbReference type="ARBA" id="ARBA00013064"/>
    </source>
</evidence>
<name>A0A2T4UN58_9ACTN</name>
<keyword evidence="8" id="KW-1185">Reference proteome</keyword>
<dbReference type="SUPFAM" id="SSF52788">
    <property type="entry name" value="Phosphotyrosine protein phosphatases I"/>
    <property type="match status" value="1"/>
</dbReference>
<dbReference type="RefSeq" id="WP_107569529.1">
    <property type="nucleotide sequence ID" value="NZ_PYYB01000001.1"/>
</dbReference>
<comment type="similarity">
    <text evidence="1">Belongs to the low molecular weight phosphotyrosine protein phosphatase family.</text>
</comment>
<feature type="domain" description="Phosphotyrosine protein phosphatase I" evidence="6">
    <location>
        <begin position="1"/>
        <end position="154"/>
    </location>
</feature>
<evidence type="ECO:0000313" key="8">
    <source>
        <dbReference type="Proteomes" id="UP000240739"/>
    </source>
</evidence>
<dbReference type="AlphaFoldDB" id="A0A2T4UN58"/>
<dbReference type="Gene3D" id="3.40.50.2300">
    <property type="match status" value="1"/>
</dbReference>
<sequence length="161" mass="16940">MRILMVCLGNICRSPTAEAVMVALLEREGLADRVEVASAGTGDWHVGDPPDARSTAAAARRGVHLRGAAQQVTRRDFADHDLLVAMDASNRRDLLALAGDDAAARDRVVLLRELDPAAVAAGDTDVPDPYYGGPDGFDVVLDVVEAGCVGLLAELRARGLV</sequence>
<dbReference type="InterPro" id="IPR017867">
    <property type="entry name" value="Tyr_phospatase_low_mol_wt"/>
</dbReference>
<keyword evidence="3" id="KW-0378">Hydrolase</keyword>
<dbReference type="PANTHER" id="PTHR11717:SF7">
    <property type="entry name" value="LOW MOLECULAR WEIGHT PHOSPHOTYROSINE PROTEIN PHOSPHATASE"/>
    <property type="match status" value="1"/>
</dbReference>
<dbReference type="PANTHER" id="PTHR11717">
    <property type="entry name" value="LOW MOLECULAR WEIGHT PROTEIN TYROSINE PHOSPHATASE"/>
    <property type="match status" value="1"/>
</dbReference>
<evidence type="ECO:0000256" key="4">
    <source>
        <dbReference type="ARBA" id="ARBA00022912"/>
    </source>
</evidence>
<dbReference type="SMART" id="SM00226">
    <property type="entry name" value="LMWPc"/>
    <property type="match status" value="1"/>
</dbReference>
<dbReference type="EC" id="3.1.3.48" evidence="2"/>
<dbReference type="Proteomes" id="UP000240739">
    <property type="component" value="Unassembled WGS sequence"/>
</dbReference>
<keyword evidence="4" id="KW-0904">Protein phosphatase</keyword>
<feature type="active site" description="Nucleophile" evidence="5">
    <location>
        <position position="13"/>
    </location>
</feature>
<evidence type="ECO:0000313" key="7">
    <source>
        <dbReference type="EMBL" id="PTL60673.1"/>
    </source>
</evidence>
<proteinExistence type="inferred from homology"/>
<evidence type="ECO:0000259" key="6">
    <source>
        <dbReference type="SMART" id="SM00226"/>
    </source>
</evidence>
<dbReference type="InterPro" id="IPR036196">
    <property type="entry name" value="Ptyr_pPase_sf"/>
</dbReference>
<dbReference type="OrthoDB" id="9784339at2"/>
<gene>
    <name evidence="7" type="ORF">C7Y72_02035</name>
</gene>
<accession>A0A2T4UN58</accession>